<dbReference type="GO" id="GO:0016747">
    <property type="term" value="F:acyltransferase activity, transferring groups other than amino-acyl groups"/>
    <property type="evidence" value="ECO:0007669"/>
    <property type="project" value="InterPro"/>
</dbReference>
<feature type="domain" description="N-acetyltransferase" evidence="1">
    <location>
        <begin position="4"/>
        <end position="148"/>
    </location>
</feature>
<keyword evidence="2" id="KW-0689">Ribosomal protein</keyword>
<accession>A0A7X0J373</accession>
<dbReference type="InterPro" id="IPR016181">
    <property type="entry name" value="Acyl_CoA_acyltransferase"/>
</dbReference>
<proteinExistence type="predicted"/>
<dbReference type="CDD" id="cd04301">
    <property type="entry name" value="NAT_SF"/>
    <property type="match status" value="1"/>
</dbReference>
<dbReference type="SUPFAM" id="SSF55729">
    <property type="entry name" value="Acyl-CoA N-acyltransferases (Nat)"/>
    <property type="match status" value="1"/>
</dbReference>
<keyword evidence="2" id="KW-0687">Ribonucleoprotein</keyword>
<comment type="caution">
    <text evidence="2">The sequence shown here is derived from an EMBL/GenBank/DDBJ whole genome shotgun (WGS) entry which is preliminary data.</text>
</comment>
<dbReference type="RefSeq" id="WP_184624744.1">
    <property type="nucleotide sequence ID" value="NZ_JACHCC010000005.1"/>
</dbReference>
<evidence type="ECO:0000259" key="1">
    <source>
        <dbReference type="PROSITE" id="PS51186"/>
    </source>
</evidence>
<dbReference type="EMBL" id="JACHCC010000005">
    <property type="protein sequence ID" value="MBB6500025.1"/>
    <property type="molecule type" value="Genomic_DNA"/>
</dbReference>
<dbReference type="AlphaFoldDB" id="A0A7X0J373"/>
<dbReference type="InterPro" id="IPR000182">
    <property type="entry name" value="GNAT_dom"/>
</dbReference>
<dbReference type="Gene3D" id="3.40.630.30">
    <property type="match status" value="1"/>
</dbReference>
<gene>
    <name evidence="2" type="ORF">HDF25_002169</name>
</gene>
<sequence length="177" mass="21058">MQYLAIENINDPHLPFVHELYHSAFPLEERRDWTQLLKMIGKVPEMCFQVIKVEEKAIGFIISWIFGDWCFIEHFAIDPANRGRKYGERVMQDFMKARKLLLEVEPPSSGDAIRRIGFYERLGMNCLPFDYLQPSYRDRDVSYALVLMTNAKEREELYFSEIIRLVKKQVYLYHPVS</sequence>
<organism evidence="2 3">
    <name type="scientific">Pedobacter cryoconitis</name>
    <dbReference type="NCBI Taxonomy" id="188932"/>
    <lineage>
        <taxon>Bacteria</taxon>
        <taxon>Pseudomonadati</taxon>
        <taxon>Bacteroidota</taxon>
        <taxon>Sphingobacteriia</taxon>
        <taxon>Sphingobacteriales</taxon>
        <taxon>Sphingobacteriaceae</taxon>
        <taxon>Pedobacter</taxon>
    </lineage>
</organism>
<name>A0A7X0J373_9SPHI</name>
<reference evidence="2 3" key="1">
    <citation type="submission" date="2020-08" db="EMBL/GenBank/DDBJ databases">
        <title>Genomic Encyclopedia of Type Strains, Phase IV (KMG-V): Genome sequencing to study the core and pangenomes of soil and plant-associated prokaryotes.</title>
        <authorList>
            <person name="Whitman W."/>
        </authorList>
    </citation>
    <scope>NUCLEOTIDE SEQUENCE [LARGE SCALE GENOMIC DNA]</scope>
    <source>
        <strain evidence="2 3">M2T3</strain>
    </source>
</reference>
<evidence type="ECO:0000313" key="2">
    <source>
        <dbReference type="EMBL" id="MBB6500025.1"/>
    </source>
</evidence>
<protein>
    <submittedName>
        <fullName evidence="2">Ribosomal protein S18 acetylase RimI-like enzyme</fullName>
    </submittedName>
</protein>
<dbReference type="Pfam" id="PF00583">
    <property type="entry name" value="Acetyltransf_1"/>
    <property type="match status" value="1"/>
</dbReference>
<dbReference type="Proteomes" id="UP000521017">
    <property type="component" value="Unassembled WGS sequence"/>
</dbReference>
<dbReference type="PROSITE" id="PS51186">
    <property type="entry name" value="GNAT"/>
    <property type="match status" value="1"/>
</dbReference>
<dbReference type="GO" id="GO:0005840">
    <property type="term" value="C:ribosome"/>
    <property type="evidence" value="ECO:0007669"/>
    <property type="project" value="UniProtKB-KW"/>
</dbReference>
<evidence type="ECO:0000313" key="3">
    <source>
        <dbReference type="Proteomes" id="UP000521017"/>
    </source>
</evidence>